<dbReference type="RefSeq" id="XP_024697849.1">
    <property type="nucleotide sequence ID" value="XM_024841665.1"/>
</dbReference>
<evidence type="ECO:0000313" key="3">
    <source>
        <dbReference type="EMBL" id="PKY09255.1"/>
    </source>
</evidence>
<feature type="compositionally biased region" description="Polar residues" evidence="1">
    <location>
        <begin position="72"/>
        <end position="82"/>
    </location>
</feature>
<feature type="compositionally biased region" description="Low complexity" evidence="1">
    <location>
        <begin position="278"/>
        <end position="287"/>
    </location>
</feature>
<dbReference type="PANTHER" id="PTHR42678:SF5">
    <property type="entry name" value="GLUTAMYL-TRNA(GLN) AMIDOTRANSFERASE SUBUNIT A"/>
    <property type="match status" value="1"/>
</dbReference>
<evidence type="ECO:0000259" key="2">
    <source>
        <dbReference type="Pfam" id="PF01425"/>
    </source>
</evidence>
<dbReference type="Gene3D" id="3.90.1300.10">
    <property type="entry name" value="Amidase signature (AS) domain"/>
    <property type="match status" value="1"/>
</dbReference>
<dbReference type="Pfam" id="PF01425">
    <property type="entry name" value="Amidase"/>
    <property type="match status" value="1"/>
</dbReference>
<dbReference type="SUPFAM" id="SSF75304">
    <property type="entry name" value="Amidase signature (AS) enzymes"/>
    <property type="match status" value="1"/>
</dbReference>
<keyword evidence="4" id="KW-1185">Reference proteome</keyword>
<reference evidence="3" key="1">
    <citation type="submission" date="2016-12" db="EMBL/GenBank/DDBJ databases">
        <title>The genomes of Aspergillus section Nigri reveals drivers in fungal speciation.</title>
        <authorList>
            <consortium name="DOE Joint Genome Institute"/>
            <person name="Vesth T.C."/>
            <person name="Nybo J."/>
            <person name="Theobald S."/>
            <person name="Brandl J."/>
            <person name="Frisvad J.C."/>
            <person name="Nielsen K.F."/>
            <person name="Lyhne E.K."/>
            <person name="Kogle M.E."/>
            <person name="Kuo A."/>
            <person name="Riley R."/>
            <person name="Clum A."/>
            <person name="Nolan M."/>
            <person name="Lipzen A."/>
            <person name="Salamov A."/>
            <person name="Henrissat B."/>
            <person name="Wiebenga A."/>
            <person name="De vries R.P."/>
            <person name="Grigoriev I.V."/>
            <person name="Mortensen U.H."/>
            <person name="Andersen M.R."/>
            <person name="Baker S.E."/>
        </authorList>
    </citation>
    <scope>NUCLEOTIDE SEQUENCE</scope>
    <source>
        <strain evidence="3">IBT 28561</strain>
    </source>
</reference>
<accession>A0A2I1DHA5</accession>
<dbReference type="InterPro" id="IPR036928">
    <property type="entry name" value="AS_sf"/>
</dbReference>
<organism evidence="3 4">
    <name type="scientific">Aspergillus campestris (strain IBT 28561)</name>
    <dbReference type="NCBI Taxonomy" id="1392248"/>
    <lineage>
        <taxon>Eukaryota</taxon>
        <taxon>Fungi</taxon>
        <taxon>Dikarya</taxon>
        <taxon>Ascomycota</taxon>
        <taxon>Pezizomycotina</taxon>
        <taxon>Eurotiomycetes</taxon>
        <taxon>Eurotiomycetidae</taxon>
        <taxon>Eurotiales</taxon>
        <taxon>Aspergillaceae</taxon>
        <taxon>Aspergillus</taxon>
        <taxon>Aspergillus subgen. Circumdati</taxon>
    </lineage>
</organism>
<comment type="caution">
    <text evidence="3">The sequence shown here is derived from an EMBL/GenBank/DDBJ whole genome shotgun (WGS) entry which is preliminary data.</text>
</comment>
<gene>
    <name evidence="3" type="ORF">P168DRAFT_332832</name>
</gene>
<dbReference type="AlphaFoldDB" id="A0A2I1DHA5"/>
<dbReference type="InterPro" id="IPR023631">
    <property type="entry name" value="Amidase_dom"/>
</dbReference>
<feature type="domain" description="Amidase" evidence="2">
    <location>
        <begin position="86"/>
        <end position="519"/>
    </location>
</feature>
<dbReference type="VEuPathDB" id="FungiDB:P168DRAFT_332832"/>
<name>A0A2I1DHA5_ASPC2</name>
<protein>
    <submittedName>
        <fullName evidence="3">Amidase signature enzyme</fullName>
    </submittedName>
</protein>
<dbReference type="GeneID" id="36549191"/>
<feature type="region of interest" description="Disordered" evidence="1">
    <location>
        <begin position="72"/>
        <end position="96"/>
    </location>
</feature>
<evidence type="ECO:0000256" key="1">
    <source>
        <dbReference type="SAM" id="MobiDB-lite"/>
    </source>
</evidence>
<feature type="region of interest" description="Disordered" evidence="1">
    <location>
        <begin position="278"/>
        <end position="297"/>
    </location>
</feature>
<dbReference type="OrthoDB" id="566138at2759"/>
<evidence type="ECO:0000313" key="4">
    <source>
        <dbReference type="Proteomes" id="UP000234254"/>
    </source>
</evidence>
<dbReference type="EMBL" id="MSFM01000001">
    <property type="protein sequence ID" value="PKY09255.1"/>
    <property type="molecule type" value="Genomic_DNA"/>
</dbReference>
<proteinExistence type="predicted"/>
<dbReference type="PANTHER" id="PTHR42678">
    <property type="entry name" value="AMIDASE"/>
    <property type="match status" value="1"/>
</dbReference>
<dbReference type="Proteomes" id="UP000234254">
    <property type="component" value="Unassembled WGS sequence"/>
</dbReference>
<sequence>MDNPQYTHVHELTIPAYHAALLNGTTTCEQTVSAYLAQIDRYNPTLRAIVTVNENALDDARQKDIERLQFLHDNNTSSNNPTPEEADSNDSIPRKKKLHPLHGVPLLLKDTYTTTHLPTTSGVLALSTLHTHTNAPIVQTLLASGAILLAKTNLHEFSLEGTTTSSLGGQTLNPYDLTRTPGGSSGGTAAALAANMGLVGCGGDTMNSLRSPASACAVVGFRPTMGRVCTSGVMGVSRTQDALGPMGRGVGDVRVLWGVMKGSTASSATAAAAVATASTNTDAATDTPNPNSTDKENIPLRIGILTTYFPSSDSSNPESLTINNIMQTALQKIQSSPTLTRPIHFIPLSPQPTWEVSLLRTEADTQSFEFKEEMDSFLQSPFIKHTPHRSLASIAASDEYHKTAVTAVFHETLQTEKFNTQCEAYKARLQRIKTLKESVQTCFVNERLDAMVYPHQKNLVLPVGEVVQSGRNGILAALTGRPAVCIPAGFAQPAEQTPGPGIPVGLELMGTPWQDDELLDIAEVFEGIIQGRKPPLLTSDLSRSGDL</sequence>